<dbReference type="PROSITE" id="PS51782">
    <property type="entry name" value="LYSM"/>
    <property type="match status" value="2"/>
</dbReference>
<dbReference type="OMA" id="WKISEAN"/>
<dbReference type="Proteomes" id="UP000006753">
    <property type="component" value="Unassembled WGS sequence"/>
</dbReference>
<dbReference type="STRING" id="1072389.K1XQY6"/>
<reference evidence="3 4" key="1">
    <citation type="journal article" date="2012" name="BMC Genomics">
        <title>Sequencing the genome of Marssonina brunnea reveals fungus-poplar co-evolution.</title>
        <authorList>
            <person name="Zhu S."/>
            <person name="Cao Y.-Z."/>
            <person name="Jiang C."/>
            <person name="Tan B.-Y."/>
            <person name="Wang Z."/>
            <person name="Feng S."/>
            <person name="Zhang L."/>
            <person name="Su X.-H."/>
            <person name="Brejova B."/>
            <person name="Vinar T."/>
            <person name="Xu M."/>
            <person name="Wang M.-X."/>
            <person name="Zhang S.-G."/>
            <person name="Huang M.-R."/>
            <person name="Wu R."/>
            <person name="Zhou Y."/>
        </authorList>
    </citation>
    <scope>NUCLEOTIDE SEQUENCE [LARGE SCALE GENOMIC DNA]</scope>
    <source>
        <strain evidence="3 4">MB_m1</strain>
    </source>
</reference>
<dbReference type="eggNOG" id="ENOG502S6CI">
    <property type="taxonomic scope" value="Eukaryota"/>
</dbReference>
<feature type="domain" description="LysM" evidence="2">
    <location>
        <begin position="189"/>
        <end position="233"/>
    </location>
</feature>
<name>K1XQY6_MARBU</name>
<dbReference type="GeneID" id="18762715"/>
<dbReference type="InterPro" id="IPR023346">
    <property type="entry name" value="Lysozyme-like_dom_sf"/>
</dbReference>
<organism evidence="3 4">
    <name type="scientific">Marssonina brunnea f. sp. multigermtubi (strain MB_m1)</name>
    <name type="common">Marssonina leaf spot fungus</name>
    <dbReference type="NCBI Taxonomy" id="1072389"/>
    <lineage>
        <taxon>Eukaryota</taxon>
        <taxon>Fungi</taxon>
        <taxon>Dikarya</taxon>
        <taxon>Ascomycota</taxon>
        <taxon>Pezizomycotina</taxon>
        <taxon>Leotiomycetes</taxon>
        <taxon>Helotiales</taxon>
        <taxon>Drepanopezizaceae</taxon>
        <taxon>Drepanopeziza</taxon>
    </lineage>
</organism>
<dbReference type="OrthoDB" id="1193027at2759"/>
<evidence type="ECO:0000256" key="1">
    <source>
        <dbReference type="SAM" id="SignalP"/>
    </source>
</evidence>
<sequence length="502" mass="54580">MSALYSVVVVVLVLWLMINTGCRGARIVPTTSRNCDWVFLEGSNAPLVHQSQSSDTKLGRSFVEVLTNGETVKRVALVGAAESDLVKASPSDLKRLKNTQYLTGRIPGLPGGCVREKVLVRLFPAQSTALLNRILRSDEASRRRLPATLSFTESALDCFSSLVLSLDQDPRSCSSPYTATPSKMSASSGKYTIVSGDTFFAIAQRLNVDVASIQSMNPGVRPESLQVGQVINIPGPAGHPVPSYPAPTSAPSAGTYTITSGDTFDAIARRIGVDVASVQASNPGVRPESLQVGQVIRVPPKPAAASSSQHGAIRHTHQHIAGYENMSGPCTNFPHPQRWASYEHLLRINERLMLLSSSPSEVAAIKKWIPIVAYESGVDPRVILCIIMQESGGNVRVPTTLSPAPDFIKNTGLMQAHNGQEWDARYPEWCIERMIRDGAQGTRHGDGLIQCFHKWDRNWYHACRAYNSGRVNRDDLSDGITATGHYVERVANRLVGNTWAGM</sequence>
<dbReference type="SUPFAM" id="SSF53955">
    <property type="entry name" value="Lysozyme-like"/>
    <property type="match status" value="1"/>
</dbReference>
<dbReference type="SMART" id="SM00257">
    <property type="entry name" value="LysM"/>
    <property type="match status" value="2"/>
</dbReference>
<feature type="chain" id="PRO_5003853456" description="LysM domain-containing protein" evidence="1">
    <location>
        <begin position="25"/>
        <end position="502"/>
    </location>
</feature>
<feature type="domain" description="LysM" evidence="2">
    <location>
        <begin position="254"/>
        <end position="298"/>
    </location>
</feature>
<dbReference type="InterPro" id="IPR036779">
    <property type="entry name" value="LysM_dom_sf"/>
</dbReference>
<protein>
    <recommendedName>
        <fullName evidence="2">LysM domain-containing protein</fullName>
    </recommendedName>
</protein>
<proteinExistence type="predicted"/>
<dbReference type="Gene3D" id="1.10.530.10">
    <property type="match status" value="1"/>
</dbReference>
<dbReference type="Pfam" id="PF01476">
    <property type="entry name" value="LysM"/>
    <property type="match status" value="2"/>
</dbReference>
<dbReference type="Gene3D" id="3.10.350.10">
    <property type="entry name" value="LysM domain"/>
    <property type="match status" value="2"/>
</dbReference>
<gene>
    <name evidence="3" type="ORF">MBM_06780</name>
</gene>
<dbReference type="InParanoid" id="K1XQY6"/>
<feature type="signal peptide" evidence="1">
    <location>
        <begin position="1"/>
        <end position="24"/>
    </location>
</feature>
<dbReference type="AlphaFoldDB" id="K1XQY6"/>
<dbReference type="HOGENOM" id="CLU_542989_0_0_1"/>
<dbReference type="InterPro" id="IPR018392">
    <property type="entry name" value="LysM"/>
</dbReference>
<accession>K1XQY6</accession>
<keyword evidence="1" id="KW-0732">Signal</keyword>
<dbReference type="PANTHER" id="PTHR33734:SF22">
    <property type="entry name" value="MEMBRANE-BOUND LYTIC MUREIN TRANSGLYCOSYLASE D"/>
    <property type="match status" value="1"/>
</dbReference>
<evidence type="ECO:0000259" key="2">
    <source>
        <dbReference type="PROSITE" id="PS51782"/>
    </source>
</evidence>
<dbReference type="PANTHER" id="PTHR33734">
    <property type="entry name" value="LYSM DOMAIN-CONTAINING GPI-ANCHORED PROTEIN 2"/>
    <property type="match status" value="1"/>
</dbReference>
<dbReference type="CDD" id="cd00118">
    <property type="entry name" value="LysM"/>
    <property type="match status" value="2"/>
</dbReference>
<dbReference type="EMBL" id="JH921443">
    <property type="protein sequence ID" value="EKD15019.1"/>
    <property type="molecule type" value="Genomic_DNA"/>
</dbReference>
<dbReference type="SUPFAM" id="SSF54106">
    <property type="entry name" value="LysM domain"/>
    <property type="match status" value="2"/>
</dbReference>
<evidence type="ECO:0000313" key="4">
    <source>
        <dbReference type="Proteomes" id="UP000006753"/>
    </source>
</evidence>
<keyword evidence="4" id="KW-1185">Reference proteome</keyword>
<dbReference type="KEGG" id="mbe:MBM_06780"/>
<evidence type="ECO:0000313" key="3">
    <source>
        <dbReference type="EMBL" id="EKD15019.1"/>
    </source>
</evidence>